<feature type="signal peptide" evidence="2">
    <location>
        <begin position="1"/>
        <end position="24"/>
    </location>
</feature>
<feature type="compositionally biased region" description="Pro residues" evidence="1">
    <location>
        <begin position="129"/>
        <end position="140"/>
    </location>
</feature>
<dbReference type="EMBL" id="JBHSDU010000002">
    <property type="protein sequence ID" value="MFC4308348.1"/>
    <property type="molecule type" value="Genomic_DNA"/>
</dbReference>
<evidence type="ECO:0000256" key="2">
    <source>
        <dbReference type="SAM" id="SignalP"/>
    </source>
</evidence>
<dbReference type="Proteomes" id="UP001595904">
    <property type="component" value="Unassembled WGS sequence"/>
</dbReference>
<evidence type="ECO:0000256" key="1">
    <source>
        <dbReference type="SAM" id="MobiDB-lite"/>
    </source>
</evidence>
<reference evidence="4" key="1">
    <citation type="journal article" date="2019" name="Int. J. Syst. Evol. Microbiol.">
        <title>The Global Catalogue of Microorganisms (GCM) 10K type strain sequencing project: providing services to taxonomists for standard genome sequencing and annotation.</title>
        <authorList>
            <consortium name="The Broad Institute Genomics Platform"/>
            <consortium name="The Broad Institute Genome Sequencing Center for Infectious Disease"/>
            <person name="Wu L."/>
            <person name="Ma J."/>
        </authorList>
    </citation>
    <scope>NUCLEOTIDE SEQUENCE [LARGE SCALE GENOMIC DNA]</scope>
    <source>
        <strain evidence="4">CGMCC 1.10759</strain>
    </source>
</reference>
<name>A0ABV8SP71_9GAMM</name>
<proteinExistence type="predicted"/>
<comment type="caution">
    <text evidence="3">The sequence shown here is derived from an EMBL/GenBank/DDBJ whole genome shotgun (WGS) entry which is preliminary data.</text>
</comment>
<feature type="chain" id="PRO_5047381689" evidence="2">
    <location>
        <begin position="25"/>
        <end position="140"/>
    </location>
</feature>
<evidence type="ECO:0000313" key="4">
    <source>
        <dbReference type="Proteomes" id="UP001595904"/>
    </source>
</evidence>
<protein>
    <submittedName>
        <fullName evidence="3">Uncharacterized protein</fullName>
    </submittedName>
</protein>
<keyword evidence="2" id="KW-0732">Signal</keyword>
<sequence>MRRVTLARLVASIAALLYLAPALAISVTKLTYDAPKDQLVMTIAYRGTNPDHQFRVQWDKCTRLDDERMQILGLLIDDQPNDHARQDFTKPMRIDLRDFTCRPSKVTIRTSAGFFTSIDIPAPKTKWSPPQPGSDPRNAP</sequence>
<organism evidence="3 4">
    <name type="scientific">Steroidobacter flavus</name>
    <dbReference type="NCBI Taxonomy" id="1842136"/>
    <lineage>
        <taxon>Bacteria</taxon>
        <taxon>Pseudomonadati</taxon>
        <taxon>Pseudomonadota</taxon>
        <taxon>Gammaproteobacteria</taxon>
        <taxon>Steroidobacterales</taxon>
        <taxon>Steroidobacteraceae</taxon>
        <taxon>Steroidobacter</taxon>
    </lineage>
</organism>
<keyword evidence="4" id="KW-1185">Reference proteome</keyword>
<evidence type="ECO:0000313" key="3">
    <source>
        <dbReference type="EMBL" id="MFC4308348.1"/>
    </source>
</evidence>
<feature type="region of interest" description="Disordered" evidence="1">
    <location>
        <begin position="121"/>
        <end position="140"/>
    </location>
</feature>
<dbReference type="RefSeq" id="WP_380595447.1">
    <property type="nucleotide sequence ID" value="NZ_JBHSDU010000002.1"/>
</dbReference>
<gene>
    <name evidence="3" type="ORF">ACFPN2_04580</name>
</gene>
<accession>A0ABV8SP71</accession>